<feature type="compositionally biased region" description="Low complexity" evidence="3">
    <location>
        <begin position="741"/>
        <end position="752"/>
    </location>
</feature>
<feature type="region of interest" description="Disordered" evidence="3">
    <location>
        <begin position="622"/>
        <end position="716"/>
    </location>
</feature>
<keyword evidence="6" id="KW-1185">Reference proteome</keyword>
<protein>
    <recommendedName>
        <fullName evidence="4">RRM domain-containing protein</fullName>
    </recommendedName>
</protein>
<feature type="compositionally biased region" description="Low complexity" evidence="3">
    <location>
        <begin position="585"/>
        <end position="597"/>
    </location>
</feature>
<feature type="compositionally biased region" description="Polar residues" evidence="3">
    <location>
        <begin position="884"/>
        <end position="896"/>
    </location>
</feature>
<comment type="caution">
    <text evidence="5">The sequence shown here is derived from an EMBL/GenBank/DDBJ whole genome shotgun (WGS) entry which is preliminary data.</text>
</comment>
<feature type="region of interest" description="Disordered" evidence="3">
    <location>
        <begin position="1"/>
        <end position="25"/>
    </location>
</feature>
<evidence type="ECO:0000256" key="3">
    <source>
        <dbReference type="SAM" id="MobiDB-lite"/>
    </source>
</evidence>
<keyword evidence="1 2" id="KW-0694">RNA-binding</keyword>
<evidence type="ECO:0000256" key="1">
    <source>
        <dbReference type="ARBA" id="ARBA00022884"/>
    </source>
</evidence>
<dbReference type="SUPFAM" id="SSF54928">
    <property type="entry name" value="RNA-binding domain, RBD"/>
    <property type="match status" value="1"/>
</dbReference>
<dbReference type="InterPro" id="IPR000504">
    <property type="entry name" value="RRM_dom"/>
</dbReference>
<dbReference type="PANTHER" id="PTHR10501">
    <property type="entry name" value="U1 SMALL NUCLEAR RIBONUCLEOPROTEIN A/U2 SMALL NUCLEAR RIBONUCLEOPROTEIN B"/>
    <property type="match status" value="1"/>
</dbReference>
<feature type="region of interest" description="Disordered" evidence="3">
    <location>
        <begin position="854"/>
        <end position="904"/>
    </location>
</feature>
<feature type="compositionally biased region" description="Polar residues" evidence="3">
    <location>
        <begin position="947"/>
        <end position="961"/>
    </location>
</feature>
<dbReference type="PROSITE" id="PS50102">
    <property type="entry name" value="RRM"/>
    <property type="match status" value="1"/>
</dbReference>
<evidence type="ECO:0000259" key="4">
    <source>
        <dbReference type="PROSITE" id="PS50102"/>
    </source>
</evidence>
<feature type="region of interest" description="Disordered" evidence="3">
    <location>
        <begin position="64"/>
        <end position="175"/>
    </location>
</feature>
<gene>
    <name evidence="5" type="ORF">V5O48_001505</name>
</gene>
<feature type="compositionally biased region" description="Polar residues" evidence="3">
    <location>
        <begin position="74"/>
        <end position="121"/>
    </location>
</feature>
<feature type="compositionally biased region" description="Polar residues" evidence="3">
    <location>
        <begin position="685"/>
        <end position="694"/>
    </location>
</feature>
<feature type="compositionally biased region" description="Basic and acidic residues" evidence="3">
    <location>
        <begin position="533"/>
        <end position="545"/>
    </location>
</feature>
<feature type="region of interest" description="Disordered" evidence="3">
    <location>
        <begin position="732"/>
        <end position="763"/>
    </location>
</feature>
<feature type="region of interest" description="Disordered" evidence="3">
    <location>
        <begin position="514"/>
        <end position="610"/>
    </location>
</feature>
<feature type="compositionally biased region" description="Low complexity" evidence="3">
    <location>
        <begin position="695"/>
        <end position="714"/>
    </location>
</feature>
<sequence>MAMMSPTHMMHRSGSPSDNAPHNLLHHIQSQDPSYTHRPLQNGLYSMNGSHNAGHITAEFSERMGEQQKAKLNGLNNPVQRQSFTAIPNATRSSRHTNTSVPALPSTNHSLYRDTSTNTAPQPYFSPNEIYPPHLTSPTQAQLQPFDPRSSFDFAGPGPASNGGNHPKTSYPVDYISNNPPSAFTLGSGKPLQGQPPVSQPQLNGYIGRNNTFPNALQLSSQTPYGPHIATGMPTGNGGSAGNSSAVPGPNGVTQEEISTIFVVGFPDDMQEREFQNMFTFSTGFEAATLKIPNKEFSSYGGLPGTAPGASNIRSGSVSGSGSFGFQGPNDPYNLVTVNQGGVVVDGGRDGTMASWPAPQVDENAAGNNHFFGGVGGANGPPRKQIIGFAKFRTRDEAIIARDMLQGRRVDIEKGAVLKAEMAKKNLHTKRGVGPVVPGGMATAGGGGLGPSAVNGALPPAQNHPMTTGVAPNMPVLQQQQFVADAYGNEVLNPRDREMATVNAMGLANNLAPGGRASHWQHQEPQALPPGLTRDREDEERKRDIYGAMGLSSSAKPDEMDREGKKKDALRLRSGSAYDAFHSVPPSQQGPQRQGQGAMIGNGYNPNFNSVLGQQQSVEHIDINNAPGPWDSLRHEASRSTAIVSSSSSGRSSPSAVTVNSALPGAPLRRASPPGDEQAQPHYLNEQNGRAPSESSVTGHSHSGASSSSRNGSDSENEIAVVMGELVVTTENGTTSPQLPSPASGASASSGSTRNRIDQNPPINTLYVGNLPTTPPPMGSDILEDSLRELFRARPGFRRLSFKQKSSGPMCFVEFEDVNAASKTITELSGNTLNGLVRGGGIRLSYSRNPLGVRTPTSASAPGPVLQQQQQSPPGSLFAPTGSFAGQPQPGSNQNHHAYMMSPPPPRFANTPSAPYGAAAAFAGVPGPFYGGNNGGANANFSGYRLPSSNESSPPLGNNFSPFEVGNAAHSSIPDLGSDLRNLEQLPQDHHHPRTLSPQHTT</sequence>
<evidence type="ECO:0000313" key="6">
    <source>
        <dbReference type="Proteomes" id="UP001465976"/>
    </source>
</evidence>
<proteinExistence type="predicted"/>
<dbReference type="InterPro" id="IPR035979">
    <property type="entry name" value="RBD_domain_sf"/>
</dbReference>
<dbReference type="Gene3D" id="3.30.70.330">
    <property type="match status" value="2"/>
</dbReference>
<reference evidence="5 6" key="1">
    <citation type="submission" date="2024-02" db="EMBL/GenBank/DDBJ databases">
        <title>A draft genome for the cacao thread blight pathogen Marasmius crinis-equi.</title>
        <authorList>
            <person name="Cohen S.P."/>
            <person name="Baruah I.K."/>
            <person name="Amoako-Attah I."/>
            <person name="Bukari Y."/>
            <person name="Meinhardt L.W."/>
            <person name="Bailey B.A."/>
        </authorList>
    </citation>
    <scope>NUCLEOTIDE SEQUENCE [LARGE SCALE GENOMIC DNA]</scope>
    <source>
        <strain evidence="5 6">GH-76</strain>
    </source>
</reference>
<feature type="domain" description="RRM" evidence="4">
    <location>
        <begin position="764"/>
        <end position="849"/>
    </location>
</feature>
<name>A0ABR3FY88_9AGAR</name>
<dbReference type="InterPro" id="IPR012677">
    <property type="entry name" value="Nucleotide-bd_a/b_plait_sf"/>
</dbReference>
<feature type="compositionally biased region" description="Low complexity" evidence="3">
    <location>
        <begin position="639"/>
        <end position="659"/>
    </location>
</feature>
<feature type="region of interest" description="Disordered" evidence="3">
    <location>
        <begin position="227"/>
        <end position="250"/>
    </location>
</feature>
<evidence type="ECO:0000313" key="5">
    <source>
        <dbReference type="EMBL" id="KAL0580518.1"/>
    </source>
</evidence>
<evidence type="ECO:0000256" key="2">
    <source>
        <dbReference type="PROSITE-ProRule" id="PRU00176"/>
    </source>
</evidence>
<dbReference type="EMBL" id="JBAHYK010000029">
    <property type="protein sequence ID" value="KAL0580518.1"/>
    <property type="molecule type" value="Genomic_DNA"/>
</dbReference>
<dbReference type="Proteomes" id="UP001465976">
    <property type="component" value="Unassembled WGS sequence"/>
</dbReference>
<feature type="compositionally biased region" description="Basic and acidic residues" evidence="3">
    <location>
        <begin position="556"/>
        <end position="571"/>
    </location>
</feature>
<feature type="region of interest" description="Disordered" evidence="3">
    <location>
        <begin position="946"/>
        <end position="1002"/>
    </location>
</feature>
<accession>A0ABR3FY88</accession>
<dbReference type="Pfam" id="PF00076">
    <property type="entry name" value="RRM_1"/>
    <property type="match status" value="1"/>
</dbReference>
<organism evidence="5 6">
    <name type="scientific">Marasmius crinis-equi</name>
    <dbReference type="NCBI Taxonomy" id="585013"/>
    <lineage>
        <taxon>Eukaryota</taxon>
        <taxon>Fungi</taxon>
        <taxon>Dikarya</taxon>
        <taxon>Basidiomycota</taxon>
        <taxon>Agaricomycotina</taxon>
        <taxon>Agaricomycetes</taxon>
        <taxon>Agaricomycetidae</taxon>
        <taxon>Agaricales</taxon>
        <taxon>Marasmiineae</taxon>
        <taxon>Marasmiaceae</taxon>
        <taxon>Marasmius</taxon>
    </lineage>
</organism>